<dbReference type="Proteomes" id="UP000521872">
    <property type="component" value="Unassembled WGS sequence"/>
</dbReference>
<keyword evidence="2" id="KW-1185">Reference proteome</keyword>
<comment type="caution">
    <text evidence="1">The sequence shown here is derived from an EMBL/GenBank/DDBJ whole genome shotgun (WGS) entry which is preliminary data.</text>
</comment>
<dbReference type="AlphaFoldDB" id="A0A8H4VU13"/>
<proteinExistence type="predicted"/>
<sequence length="345" mass="39276">MTICISSLLPLKVPVHCIPSNRNVIIRQFATLHVHTRVPRRPRYVLTLDPKRMLDMGQPCMDITNVSGFWLRFPTLDAKQLRKTSLGAPLPFHISDDHTTCNLSYKYSKTLKAKLRFPPAVGVLYYHKSNPELASSLRFRICTDVSELSFKRGHDLMLPATGGEGPTPWHISLLNLAWSKTYGPFQQLLLDDGLVDTSLIQDIKRLEVNANSNILYSLDEPFVADVSVQRYVCRFITRTSVTDVLSLELFAVITHQGRKVPFSGKVRARFVLSDLPEHRKDPAILLQFLDILTPIRRNERQGISPVQEPKAGEYLRRYGKVWSLSLKRTSYGRQIAEIFQIPLGV</sequence>
<protein>
    <submittedName>
        <fullName evidence="1">Uncharacterized protein</fullName>
    </submittedName>
</protein>
<dbReference type="EMBL" id="JAACJL010000002">
    <property type="protein sequence ID" value="KAF4622543.1"/>
    <property type="molecule type" value="Genomic_DNA"/>
</dbReference>
<evidence type="ECO:0000313" key="1">
    <source>
        <dbReference type="EMBL" id="KAF4622543.1"/>
    </source>
</evidence>
<gene>
    <name evidence="1" type="ORF">D9613_008970</name>
</gene>
<accession>A0A8H4VU13</accession>
<name>A0A8H4VU13_9AGAR</name>
<reference evidence="1 2" key="1">
    <citation type="submission" date="2019-12" db="EMBL/GenBank/DDBJ databases">
        <authorList>
            <person name="Floudas D."/>
            <person name="Bentzer J."/>
            <person name="Ahren D."/>
            <person name="Johansson T."/>
            <person name="Persson P."/>
            <person name="Tunlid A."/>
        </authorList>
    </citation>
    <scope>NUCLEOTIDE SEQUENCE [LARGE SCALE GENOMIC DNA]</scope>
    <source>
        <strain evidence="1 2">CBS 102.39</strain>
    </source>
</reference>
<organism evidence="1 2">
    <name type="scientific">Agrocybe pediades</name>
    <dbReference type="NCBI Taxonomy" id="84607"/>
    <lineage>
        <taxon>Eukaryota</taxon>
        <taxon>Fungi</taxon>
        <taxon>Dikarya</taxon>
        <taxon>Basidiomycota</taxon>
        <taxon>Agaricomycotina</taxon>
        <taxon>Agaricomycetes</taxon>
        <taxon>Agaricomycetidae</taxon>
        <taxon>Agaricales</taxon>
        <taxon>Agaricineae</taxon>
        <taxon>Strophariaceae</taxon>
        <taxon>Agrocybe</taxon>
    </lineage>
</organism>
<evidence type="ECO:0000313" key="2">
    <source>
        <dbReference type="Proteomes" id="UP000521872"/>
    </source>
</evidence>